<name>A0A133ZUS7_9FIRM</name>
<dbReference type="PATRIC" id="fig|467210.3.peg.994"/>
<dbReference type="Pfam" id="PF01864">
    <property type="entry name" value="CarS-like"/>
    <property type="match status" value="1"/>
</dbReference>
<feature type="transmembrane region" description="Helical" evidence="1">
    <location>
        <begin position="6"/>
        <end position="23"/>
    </location>
</feature>
<comment type="caution">
    <text evidence="2">The sequence shown here is derived from an EMBL/GenBank/DDBJ whole genome shotgun (WGS) entry which is preliminary data.</text>
</comment>
<dbReference type="OrthoDB" id="1429078at2"/>
<evidence type="ECO:0000256" key="1">
    <source>
        <dbReference type="SAM" id="Phobius"/>
    </source>
</evidence>
<gene>
    <name evidence="2" type="ORF">HMPREF1866_01005</name>
</gene>
<keyword evidence="1" id="KW-0472">Membrane</keyword>
<sequence>MIASLYISMMPVIFGGIFNMLFVKIKKLSFLRIPIDCKMSLGGKRIFGDSKTLLGFVGMMLGTSIFSIMWGFILKISGLENCNLIYKYHYNTLIFNMFTGMLFGFAYMIFELPNSFIKRRFDIDASHRGRFPVNIFVFIYDQTDSMLGVISVLAVLGRLTLPEYILGIFLGAITHIVVNLVLIVFGVRRYL</sequence>
<dbReference type="RefSeq" id="WP_060930873.1">
    <property type="nucleotide sequence ID" value="NZ_KQ959797.1"/>
</dbReference>
<organism evidence="2 3">
    <name type="scientific">Lachnoanaerobaculum saburreum</name>
    <dbReference type="NCBI Taxonomy" id="467210"/>
    <lineage>
        <taxon>Bacteria</taxon>
        <taxon>Bacillati</taxon>
        <taxon>Bacillota</taxon>
        <taxon>Clostridia</taxon>
        <taxon>Lachnospirales</taxon>
        <taxon>Lachnospiraceae</taxon>
        <taxon>Lachnoanaerobaculum</taxon>
    </lineage>
</organism>
<keyword evidence="1" id="KW-0812">Transmembrane</keyword>
<feature type="transmembrane region" description="Helical" evidence="1">
    <location>
        <begin position="93"/>
        <end position="110"/>
    </location>
</feature>
<feature type="transmembrane region" description="Helical" evidence="1">
    <location>
        <begin position="131"/>
        <end position="158"/>
    </location>
</feature>
<keyword evidence="3" id="KW-1185">Reference proteome</keyword>
<reference evidence="3" key="1">
    <citation type="submission" date="2016-01" db="EMBL/GenBank/DDBJ databases">
        <authorList>
            <person name="Mitreva M."/>
            <person name="Pepin K.H."/>
            <person name="Mihindukulasuriya K.A."/>
            <person name="Fulton R."/>
            <person name="Fronick C."/>
            <person name="O'Laughlin M."/>
            <person name="Miner T."/>
            <person name="Herter B."/>
            <person name="Rosa B.A."/>
            <person name="Cordes M."/>
            <person name="Tomlinson C."/>
            <person name="Wollam A."/>
            <person name="Palsikar V.B."/>
            <person name="Mardis E.R."/>
            <person name="Wilson R.K."/>
        </authorList>
    </citation>
    <scope>NUCLEOTIDE SEQUENCE [LARGE SCALE GENOMIC DNA]</scope>
    <source>
        <strain evidence="3">DNF00896</strain>
    </source>
</reference>
<protein>
    <submittedName>
        <fullName evidence="2">Putative integral membrane protein</fullName>
    </submittedName>
</protein>
<proteinExistence type="predicted"/>
<dbReference type="Proteomes" id="UP000070394">
    <property type="component" value="Unassembled WGS sequence"/>
</dbReference>
<evidence type="ECO:0000313" key="3">
    <source>
        <dbReference type="Proteomes" id="UP000070394"/>
    </source>
</evidence>
<keyword evidence="1" id="KW-1133">Transmembrane helix</keyword>
<dbReference type="InterPro" id="IPR032690">
    <property type="entry name" value="CarS"/>
</dbReference>
<evidence type="ECO:0000313" key="2">
    <source>
        <dbReference type="EMBL" id="KXB59189.1"/>
    </source>
</evidence>
<dbReference type="EMBL" id="LSDA01000037">
    <property type="protein sequence ID" value="KXB59189.1"/>
    <property type="molecule type" value="Genomic_DNA"/>
</dbReference>
<accession>A0A133ZUS7</accession>
<feature type="transmembrane region" description="Helical" evidence="1">
    <location>
        <begin position="164"/>
        <end position="187"/>
    </location>
</feature>
<dbReference type="STRING" id="467210.HMPREF1866_01005"/>
<feature type="transmembrane region" description="Helical" evidence="1">
    <location>
        <begin position="53"/>
        <end position="73"/>
    </location>
</feature>
<dbReference type="AlphaFoldDB" id="A0A133ZUS7"/>